<dbReference type="EMBL" id="VDMD01000316">
    <property type="protein sequence ID" value="TRM55130.1"/>
    <property type="molecule type" value="Genomic_DNA"/>
</dbReference>
<proteinExistence type="predicted"/>
<protein>
    <submittedName>
        <fullName evidence="1">Uncharacterized protein</fullName>
    </submittedName>
</protein>
<gene>
    <name evidence="1" type="ORF">BD626DRAFT_371953</name>
</gene>
<name>A0A550BRG3_9AGAR</name>
<accession>A0A550BRG3</accession>
<dbReference type="OrthoDB" id="1607513at2759"/>
<feature type="non-terminal residue" evidence="1">
    <location>
        <position position="69"/>
    </location>
</feature>
<comment type="caution">
    <text evidence="1">The sequence shown here is derived from an EMBL/GenBank/DDBJ whole genome shotgun (WGS) entry which is preliminary data.</text>
</comment>
<organism evidence="1 2">
    <name type="scientific">Schizophyllum amplum</name>
    <dbReference type="NCBI Taxonomy" id="97359"/>
    <lineage>
        <taxon>Eukaryota</taxon>
        <taxon>Fungi</taxon>
        <taxon>Dikarya</taxon>
        <taxon>Basidiomycota</taxon>
        <taxon>Agaricomycotina</taxon>
        <taxon>Agaricomycetes</taxon>
        <taxon>Agaricomycetidae</taxon>
        <taxon>Agaricales</taxon>
        <taxon>Schizophyllaceae</taxon>
        <taxon>Schizophyllum</taxon>
    </lineage>
</organism>
<sequence length="69" mass="7842">LALVGLGNLTDKDIPHRTMLTDMILLRFREKYDIMVSEIQNSLGRVSFTADAWSRGNLESYLAITAHYV</sequence>
<dbReference type="AlphaFoldDB" id="A0A550BRG3"/>
<keyword evidence="2" id="KW-1185">Reference proteome</keyword>
<dbReference type="Proteomes" id="UP000320762">
    <property type="component" value="Unassembled WGS sequence"/>
</dbReference>
<feature type="non-terminal residue" evidence="1">
    <location>
        <position position="1"/>
    </location>
</feature>
<reference evidence="1 2" key="1">
    <citation type="journal article" date="2019" name="New Phytol.">
        <title>Comparative genomics reveals unique wood-decay strategies and fruiting body development in the Schizophyllaceae.</title>
        <authorList>
            <person name="Almasi E."/>
            <person name="Sahu N."/>
            <person name="Krizsan K."/>
            <person name="Balint B."/>
            <person name="Kovacs G.M."/>
            <person name="Kiss B."/>
            <person name="Cseklye J."/>
            <person name="Drula E."/>
            <person name="Henrissat B."/>
            <person name="Nagy I."/>
            <person name="Chovatia M."/>
            <person name="Adam C."/>
            <person name="LaButti K."/>
            <person name="Lipzen A."/>
            <person name="Riley R."/>
            <person name="Grigoriev I.V."/>
            <person name="Nagy L.G."/>
        </authorList>
    </citation>
    <scope>NUCLEOTIDE SEQUENCE [LARGE SCALE GENOMIC DNA]</scope>
    <source>
        <strain evidence="1 2">NL-1724</strain>
    </source>
</reference>
<evidence type="ECO:0000313" key="1">
    <source>
        <dbReference type="EMBL" id="TRM55130.1"/>
    </source>
</evidence>
<evidence type="ECO:0000313" key="2">
    <source>
        <dbReference type="Proteomes" id="UP000320762"/>
    </source>
</evidence>